<proteinExistence type="predicted"/>
<evidence type="ECO:0000313" key="6">
    <source>
        <dbReference type="Proteomes" id="UP001432995"/>
    </source>
</evidence>
<sequence length="319" mass="35047">MEALFSTEGLNPLHSFRQWRDAISGWGVPLEQSRLDDGPFTGKLEAARLGPLSLMRITNSAIRSEATREQIQRNGKDGTVVVIFKLAGVSMLGQDDRSAVQRPGDMVVIDHRPATHESHAGSQALLLELPRERLESVLGSTRLYTAMAMGADVASTAVTVKFVHELVRLRAQLDPESAARMASIGVDLIVASIAERLALEVSRPMQGTVVVQRAKAYVEAHLGDPSLDPPHLAAAVGVSLRRLQELFHARGQHISDWIWHRRLEVATKRLTDPGCVHLSIGPLAFGCGFANQAHFSRRFKERHGMTPREYRQAALVSTP</sequence>
<feature type="domain" description="HTH araC/xylS-type" evidence="4">
    <location>
        <begin position="212"/>
        <end position="313"/>
    </location>
</feature>
<dbReference type="InterPro" id="IPR018060">
    <property type="entry name" value="HTH_AraC"/>
</dbReference>
<evidence type="ECO:0000256" key="1">
    <source>
        <dbReference type="ARBA" id="ARBA00023015"/>
    </source>
</evidence>
<dbReference type="InterPro" id="IPR035418">
    <property type="entry name" value="AraC-bd_2"/>
</dbReference>
<dbReference type="InterPro" id="IPR050204">
    <property type="entry name" value="AraC_XylS_family_regulators"/>
</dbReference>
<dbReference type="SMART" id="SM00342">
    <property type="entry name" value="HTH_ARAC"/>
    <property type="match status" value="1"/>
</dbReference>
<evidence type="ECO:0000256" key="2">
    <source>
        <dbReference type="ARBA" id="ARBA00023125"/>
    </source>
</evidence>
<dbReference type="EMBL" id="JBELQD010000016">
    <property type="protein sequence ID" value="MER2289754.1"/>
    <property type="molecule type" value="Genomic_DNA"/>
</dbReference>
<dbReference type="RefSeq" id="WP_340559617.1">
    <property type="nucleotide sequence ID" value="NZ_JBELQD010000016.1"/>
</dbReference>
<gene>
    <name evidence="5" type="ORF">ABS770_15910</name>
</gene>
<comment type="caution">
    <text evidence="5">The sequence shown here is derived from an EMBL/GenBank/DDBJ whole genome shotgun (WGS) entry which is preliminary data.</text>
</comment>
<dbReference type="SUPFAM" id="SSF46689">
    <property type="entry name" value="Homeodomain-like"/>
    <property type="match status" value="1"/>
</dbReference>
<evidence type="ECO:0000259" key="4">
    <source>
        <dbReference type="PROSITE" id="PS01124"/>
    </source>
</evidence>
<evidence type="ECO:0000256" key="3">
    <source>
        <dbReference type="ARBA" id="ARBA00023163"/>
    </source>
</evidence>
<dbReference type="InterPro" id="IPR009057">
    <property type="entry name" value="Homeodomain-like_sf"/>
</dbReference>
<dbReference type="Pfam" id="PF14525">
    <property type="entry name" value="AraC_binding_2"/>
    <property type="match status" value="1"/>
</dbReference>
<dbReference type="Pfam" id="PF12833">
    <property type="entry name" value="HTH_18"/>
    <property type="match status" value="1"/>
</dbReference>
<dbReference type="PANTHER" id="PTHR46796:SF6">
    <property type="entry name" value="ARAC SUBFAMILY"/>
    <property type="match status" value="1"/>
</dbReference>
<name>A0ABV1R4J2_9HYPH</name>
<evidence type="ECO:0000313" key="5">
    <source>
        <dbReference type="EMBL" id="MER2289754.1"/>
    </source>
</evidence>
<reference evidence="5" key="1">
    <citation type="submission" date="2024-06" db="EMBL/GenBank/DDBJ databases">
        <authorList>
            <person name="Campbell A.G."/>
        </authorList>
    </citation>
    <scope>NUCLEOTIDE SEQUENCE</scope>
    <source>
        <strain evidence="5">EM17</strain>
    </source>
</reference>
<keyword evidence="1" id="KW-0805">Transcription regulation</keyword>
<keyword evidence="6" id="KW-1185">Reference proteome</keyword>
<dbReference type="Proteomes" id="UP001432995">
    <property type="component" value="Unassembled WGS sequence"/>
</dbReference>
<keyword evidence="3" id="KW-0804">Transcription</keyword>
<protein>
    <submittedName>
        <fullName evidence="5">Helix-turn-helix domain-containing protein</fullName>
    </submittedName>
</protein>
<accession>A0ABV1R4J2</accession>
<organism evidence="5 6">
    <name type="scientific">Methylobacterium brachiatum</name>
    <dbReference type="NCBI Taxonomy" id="269660"/>
    <lineage>
        <taxon>Bacteria</taxon>
        <taxon>Pseudomonadati</taxon>
        <taxon>Pseudomonadota</taxon>
        <taxon>Alphaproteobacteria</taxon>
        <taxon>Hyphomicrobiales</taxon>
        <taxon>Methylobacteriaceae</taxon>
        <taxon>Methylobacterium</taxon>
    </lineage>
</organism>
<dbReference type="PROSITE" id="PS01124">
    <property type="entry name" value="HTH_ARAC_FAMILY_2"/>
    <property type="match status" value="1"/>
</dbReference>
<dbReference type="PRINTS" id="PR00032">
    <property type="entry name" value="HTHARAC"/>
</dbReference>
<keyword evidence="2" id="KW-0238">DNA-binding</keyword>
<dbReference type="InterPro" id="IPR020449">
    <property type="entry name" value="Tscrpt_reg_AraC-type_HTH"/>
</dbReference>
<dbReference type="Gene3D" id="1.10.10.60">
    <property type="entry name" value="Homeodomain-like"/>
    <property type="match status" value="1"/>
</dbReference>
<dbReference type="PANTHER" id="PTHR46796">
    <property type="entry name" value="HTH-TYPE TRANSCRIPTIONAL ACTIVATOR RHAS-RELATED"/>
    <property type="match status" value="1"/>
</dbReference>